<dbReference type="InterPro" id="IPR017907">
    <property type="entry name" value="Znf_RING_CS"/>
</dbReference>
<dbReference type="GeneID" id="14492716"/>
<dbReference type="KEGG" id="tbl:TBLA_0A09880"/>
<protein>
    <submittedName>
        <fullName evidence="13">Uncharacterized protein</fullName>
    </submittedName>
</protein>
<dbReference type="PANTHER" id="PTHR45626">
    <property type="entry name" value="TRANSCRIPTION TERMINATION FACTOR 2-RELATED"/>
    <property type="match status" value="1"/>
</dbReference>
<dbReference type="OrthoDB" id="423559at2759"/>
<dbReference type="PROSITE" id="PS00518">
    <property type="entry name" value="ZF_RING_1"/>
    <property type="match status" value="1"/>
</dbReference>
<evidence type="ECO:0000256" key="2">
    <source>
        <dbReference type="ARBA" id="ARBA00022723"/>
    </source>
</evidence>
<dbReference type="GO" id="GO:0008094">
    <property type="term" value="F:ATP-dependent activity, acting on DNA"/>
    <property type="evidence" value="ECO:0007669"/>
    <property type="project" value="TreeGrafter"/>
</dbReference>
<evidence type="ECO:0000256" key="8">
    <source>
        <dbReference type="ARBA" id="ARBA00022840"/>
    </source>
</evidence>
<dbReference type="RefSeq" id="XP_004178290.1">
    <property type="nucleotide sequence ID" value="XM_004178242.1"/>
</dbReference>
<proteinExistence type="inferred from homology"/>
<evidence type="ECO:0000256" key="1">
    <source>
        <dbReference type="ARBA" id="ARBA00007025"/>
    </source>
</evidence>
<dbReference type="GO" id="GO:0000724">
    <property type="term" value="P:double-strand break repair via homologous recombination"/>
    <property type="evidence" value="ECO:0007669"/>
    <property type="project" value="TreeGrafter"/>
</dbReference>
<dbReference type="CDD" id="cd18793">
    <property type="entry name" value="SF2_C_SNF"/>
    <property type="match status" value="1"/>
</dbReference>
<evidence type="ECO:0000313" key="13">
    <source>
        <dbReference type="EMBL" id="CCH58771.1"/>
    </source>
</evidence>
<evidence type="ECO:0000259" key="11">
    <source>
        <dbReference type="PROSITE" id="PS51192"/>
    </source>
</evidence>
<dbReference type="GO" id="GO:0032183">
    <property type="term" value="F:SUMO binding"/>
    <property type="evidence" value="ECO:0007669"/>
    <property type="project" value="EnsemblFungi"/>
</dbReference>
<evidence type="ECO:0000256" key="9">
    <source>
        <dbReference type="PROSITE-ProRule" id="PRU00175"/>
    </source>
</evidence>
<keyword evidence="8" id="KW-0067">ATP-binding</keyword>
<dbReference type="GO" id="GO:0005524">
    <property type="term" value="F:ATP binding"/>
    <property type="evidence" value="ECO:0007669"/>
    <property type="project" value="UniProtKB-KW"/>
</dbReference>
<gene>
    <name evidence="13" type="primary">TBLA0A09880</name>
    <name evidence="13" type="ORF">TBLA_0A09880</name>
</gene>
<dbReference type="Pfam" id="PF00271">
    <property type="entry name" value="Helicase_C"/>
    <property type="match status" value="1"/>
</dbReference>
<dbReference type="PROSITE" id="PS51194">
    <property type="entry name" value="HELICASE_CTER"/>
    <property type="match status" value="1"/>
</dbReference>
<keyword evidence="14" id="KW-1185">Reference proteome</keyword>
<evidence type="ECO:0000313" key="14">
    <source>
        <dbReference type="Proteomes" id="UP000002866"/>
    </source>
</evidence>
<evidence type="ECO:0000256" key="7">
    <source>
        <dbReference type="ARBA" id="ARBA00022833"/>
    </source>
</evidence>
<keyword evidence="5" id="KW-0378">Hydrolase</keyword>
<dbReference type="SMART" id="SM00490">
    <property type="entry name" value="HELICc"/>
    <property type="match status" value="1"/>
</dbReference>
<dbReference type="Pfam" id="PF00176">
    <property type="entry name" value="SNF2-rel_dom"/>
    <property type="match status" value="1"/>
</dbReference>
<dbReference type="STRING" id="1071380.I2GXB9"/>
<dbReference type="InterPro" id="IPR001841">
    <property type="entry name" value="Znf_RING"/>
</dbReference>
<dbReference type="Gene3D" id="3.40.50.300">
    <property type="entry name" value="P-loop containing nucleotide triphosphate hydrolases"/>
    <property type="match status" value="1"/>
</dbReference>
<keyword evidence="3" id="KW-0547">Nucleotide-binding</keyword>
<dbReference type="GO" id="GO:0005737">
    <property type="term" value="C:cytoplasm"/>
    <property type="evidence" value="ECO:0007669"/>
    <property type="project" value="TreeGrafter"/>
</dbReference>
<dbReference type="GO" id="GO:0000776">
    <property type="term" value="C:kinetochore"/>
    <property type="evidence" value="ECO:0007669"/>
    <property type="project" value="EnsemblFungi"/>
</dbReference>
<dbReference type="GO" id="GO:0008270">
    <property type="term" value="F:zinc ion binding"/>
    <property type="evidence" value="ECO:0007669"/>
    <property type="project" value="UniProtKB-KW"/>
</dbReference>
<evidence type="ECO:0000256" key="5">
    <source>
        <dbReference type="ARBA" id="ARBA00022801"/>
    </source>
</evidence>
<dbReference type="Gene3D" id="3.40.50.10810">
    <property type="entry name" value="Tandem AAA-ATPase domain"/>
    <property type="match status" value="1"/>
</dbReference>
<dbReference type="SUPFAM" id="SSF57850">
    <property type="entry name" value="RING/U-box"/>
    <property type="match status" value="1"/>
</dbReference>
<reference evidence="13 14" key="1">
    <citation type="journal article" date="2011" name="Proc. Natl. Acad. Sci. U.S.A.">
        <title>Evolutionary erosion of yeast sex chromosomes by mating-type switching accidents.</title>
        <authorList>
            <person name="Gordon J.L."/>
            <person name="Armisen D."/>
            <person name="Proux-Wera E."/>
            <person name="Oheigeartaigh S.S."/>
            <person name="Byrne K.P."/>
            <person name="Wolfe K.H."/>
        </authorList>
    </citation>
    <scope>NUCLEOTIDE SEQUENCE [LARGE SCALE GENOMIC DNA]</scope>
    <source>
        <strain evidence="14">ATCC 34711 / CBS 6284 / DSM 70876 / NBRC 10599 / NRRL Y-10934 / UCD 77-7</strain>
    </source>
</reference>
<dbReference type="InterPro" id="IPR049730">
    <property type="entry name" value="SNF2/RAD54-like_C"/>
</dbReference>
<dbReference type="EMBL" id="HE806316">
    <property type="protein sequence ID" value="CCH58771.1"/>
    <property type="molecule type" value="Genomic_DNA"/>
</dbReference>
<accession>I2GXB9</accession>
<dbReference type="GO" id="GO:0016787">
    <property type="term" value="F:hydrolase activity"/>
    <property type="evidence" value="ECO:0007669"/>
    <property type="project" value="UniProtKB-KW"/>
</dbReference>
<dbReference type="Gene3D" id="3.30.40.10">
    <property type="entry name" value="Zinc/RING finger domain, C3HC4 (zinc finger)"/>
    <property type="match status" value="1"/>
</dbReference>
<sequence length="1097" mass="127676">MKLSITLNSYRKKENTRWKLSNVEKRVDGLQNEWAKYSNSNKQTLTQIYTKLQYAKRNRNTNTIISERQELIKEKRKLEDLMDQGLISFDSFNSLSKDIQKLNNLQVQKDVGSSNRKKRQLIIEIEKVKKENNLIFKTSIDTARRLLANNKSRVELVKQGLFVNLETLESYRKRFLNEEELPAYLRNQCREAAEILFSNGFKMPLVFELLQDCGIIYRNSSMINVDRRMQYFKSIELARSLIRNSTRTEDEKWKIYDLLSVLENFRQNIDSGKPPTDLFKKFCGKAVIKLQSYGLKMTKLYDILKRYGIPVTKEQLDAMYPDIIDDDKDEIDIFNFPNEINNFDQRTDSIFPPGNDGTSFVNETRFQQEQYNRQYQNTFKMANVHDQDEQEAIREMLATLKKSEDSIEGESLTPEGMTVNLLKHQRMGLHWLLNVEDSSKKGGLLADDMGLGKTVQGIALMLANRSTKEDRKTNLIVAPVAVLRVWQGEISTKITSEANFTSIIYSASFKSKLKTWEDLAQYDAVLISYQSLAIEFKKHYPTKLATDKTALPPVPELKAMNRLKESGEYFSPFFCDNSIFYRIILDEGQNIKNKNTQCARGCCSLLSTYRWILSGTPIQNNMDELYSLIRFLRIPPYNREEKFQNDISRYLKVTRNFEYDQTHKQNAMGKVRLLLNAIMLRRTKDDKIDGEPILELPPKNVNIEITEFQNEEKIFYDSLENKNKAIAKRLLKQKSRGNYSSILTLLLRLRQACCHSELVVIGEAKSEDKKVANGKDFKKDWLRLYNCVKKMSNQSKDNVEKSLESMSCLWCLEQLDPESSSILSGCGHLICDSCIDSFIEEASNASTARTIEKGIQYLPCKYCQKLTNEQEIISYRLYDQSMNQQISEEELYGEYLEEMSRQRERLKNVYVPDFDKLIPSAKINQCLNVIKKVFANSDNEKIIIFSQFTTFFDILQHFIKKELKVSYLLYNGSMNAQRRSDVIAEFYKKIDKRILLISMRAGNSGLTLTCANHVIIVDPFWNPYVEQQAQDRCYRISQTREVFVYRLFVKDSVEDRIVELQNRKKEMVDAAMDADKIRAINQLGTRELGFLFGLNSL</sequence>
<dbReference type="PROSITE" id="PS50089">
    <property type="entry name" value="ZF_RING_2"/>
    <property type="match status" value="1"/>
</dbReference>
<organism evidence="13 14">
    <name type="scientific">Henningerozyma blattae (strain ATCC 34711 / CBS 6284 / DSM 70876 / NBRC 10599 / NRRL Y-10934 / UCD 77-7)</name>
    <name type="common">Yeast</name>
    <name type="synonym">Tetrapisispora blattae</name>
    <dbReference type="NCBI Taxonomy" id="1071380"/>
    <lineage>
        <taxon>Eukaryota</taxon>
        <taxon>Fungi</taxon>
        <taxon>Dikarya</taxon>
        <taxon>Ascomycota</taxon>
        <taxon>Saccharomycotina</taxon>
        <taxon>Saccharomycetes</taxon>
        <taxon>Saccharomycetales</taxon>
        <taxon>Saccharomycetaceae</taxon>
        <taxon>Henningerozyma</taxon>
    </lineage>
</organism>
<dbReference type="InterPro" id="IPR014001">
    <property type="entry name" value="Helicase_ATP-bd"/>
</dbReference>
<evidence type="ECO:0000259" key="12">
    <source>
        <dbReference type="PROSITE" id="PS51194"/>
    </source>
</evidence>
<dbReference type="InterPro" id="IPR001650">
    <property type="entry name" value="Helicase_C-like"/>
</dbReference>
<dbReference type="InterPro" id="IPR027417">
    <property type="entry name" value="P-loop_NTPase"/>
</dbReference>
<keyword evidence="2" id="KW-0479">Metal-binding</keyword>
<dbReference type="HOGENOM" id="CLU_000315_34_0_1"/>
<dbReference type="SMART" id="SM00487">
    <property type="entry name" value="DEXDc"/>
    <property type="match status" value="1"/>
</dbReference>
<dbReference type="FunCoup" id="I2GXB9">
    <property type="interactions" value="82"/>
</dbReference>
<dbReference type="OMA" id="FWCMEQL"/>
<dbReference type="SUPFAM" id="SSF52540">
    <property type="entry name" value="P-loop containing nucleoside triphosphate hydrolases"/>
    <property type="match status" value="2"/>
</dbReference>
<name>I2GXB9_HENB6</name>
<dbReference type="InParanoid" id="I2GXB9"/>
<keyword evidence="6" id="KW-0347">Helicase</keyword>
<feature type="domain" description="RING-type" evidence="10">
    <location>
        <begin position="808"/>
        <end position="864"/>
    </location>
</feature>
<dbReference type="GO" id="GO:0005730">
    <property type="term" value="C:nucleolus"/>
    <property type="evidence" value="ECO:0007669"/>
    <property type="project" value="EnsemblFungi"/>
</dbReference>
<dbReference type="PANTHER" id="PTHR45626:SF16">
    <property type="entry name" value="ATP-DEPENDENT HELICASE ULS1"/>
    <property type="match status" value="1"/>
</dbReference>
<feature type="domain" description="Helicase ATP-binding" evidence="11">
    <location>
        <begin position="434"/>
        <end position="635"/>
    </location>
</feature>
<feature type="domain" description="Helicase C-terminal" evidence="12">
    <location>
        <begin position="929"/>
        <end position="1084"/>
    </location>
</feature>
<comment type="similarity">
    <text evidence="1">Belongs to the SNF2/RAD54 helicase family.</text>
</comment>
<dbReference type="eggNOG" id="KOG1001">
    <property type="taxonomic scope" value="Eukaryota"/>
</dbReference>
<dbReference type="CDD" id="cd18008">
    <property type="entry name" value="DEXDc_SHPRH-like"/>
    <property type="match status" value="1"/>
</dbReference>
<evidence type="ECO:0000259" key="10">
    <source>
        <dbReference type="PROSITE" id="PS50089"/>
    </source>
</evidence>
<dbReference type="InterPro" id="IPR000330">
    <property type="entry name" value="SNF2_N"/>
</dbReference>
<dbReference type="InterPro" id="IPR050628">
    <property type="entry name" value="SNF2_RAD54_helicase_TF"/>
</dbReference>
<dbReference type="PROSITE" id="PS51192">
    <property type="entry name" value="HELICASE_ATP_BIND_1"/>
    <property type="match status" value="1"/>
</dbReference>
<evidence type="ECO:0000256" key="6">
    <source>
        <dbReference type="ARBA" id="ARBA00022806"/>
    </source>
</evidence>
<dbReference type="Proteomes" id="UP000002866">
    <property type="component" value="Chromosome 1"/>
</dbReference>
<evidence type="ECO:0000256" key="3">
    <source>
        <dbReference type="ARBA" id="ARBA00022741"/>
    </source>
</evidence>
<keyword evidence="7" id="KW-0862">Zinc</keyword>
<dbReference type="InterPro" id="IPR013083">
    <property type="entry name" value="Znf_RING/FYVE/PHD"/>
</dbReference>
<keyword evidence="4 9" id="KW-0863">Zinc-finger</keyword>
<dbReference type="AlphaFoldDB" id="I2GXB9"/>
<evidence type="ECO:0000256" key="4">
    <source>
        <dbReference type="ARBA" id="ARBA00022771"/>
    </source>
</evidence>
<dbReference type="InterPro" id="IPR038718">
    <property type="entry name" value="SNF2-like_sf"/>
</dbReference>
<dbReference type="GO" id="GO:0006325">
    <property type="term" value="P:chromatin organization"/>
    <property type="evidence" value="ECO:0007669"/>
    <property type="project" value="EnsemblFungi"/>
</dbReference>
<dbReference type="GO" id="GO:0007533">
    <property type="term" value="P:mating type switching"/>
    <property type="evidence" value="ECO:0007669"/>
    <property type="project" value="EnsemblFungi"/>
</dbReference>
<dbReference type="GO" id="GO:0004386">
    <property type="term" value="F:helicase activity"/>
    <property type="evidence" value="ECO:0007669"/>
    <property type="project" value="UniProtKB-KW"/>
</dbReference>